<evidence type="ECO:0000256" key="8">
    <source>
        <dbReference type="ARBA" id="ARBA00034078"/>
    </source>
</evidence>
<protein>
    <submittedName>
        <fullName evidence="10">2Fe-2S iron-sulfur cluster-binding protein</fullName>
    </submittedName>
</protein>
<keyword evidence="2" id="KW-0813">Transport</keyword>
<keyword evidence="6" id="KW-0408">Iron</keyword>
<accession>A0ABU5IRN1</accession>
<evidence type="ECO:0000259" key="9">
    <source>
        <dbReference type="PROSITE" id="PS51085"/>
    </source>
</evidence>
<evidence type="ECO:0000256" key="2">
    <source>
        <dbReference type="ARBA" id="ARBA00022448"/>
    </source>
</evidence>
<dbReference type="SUPFAM" id="SSF54292">
    <property type="entry name" value="2Fe-2S ferredoxin-like"/>
    <property type="match status" value="1"/>
</dbReference>
<comment type="caution">
    <text evidence="10">The sequence shown here is derived from an EMBL/GenBank/DDBJ whole genome shotgun (WGS) entry which is preliminary data.</text>
</comment>
<evidence type="ECO:0000256" key="3">
    <source>
        <dbReference type="ARBA" id="ARBA00022714"/>
    </source>
</evidence>
<comment type="similarity">
    <text evidence="1">Belongs to the 2Fe2S plant-type ferredoxin family.</text>
</comment>
<comment type="cofactor">
    <cofactor evidence="8">
        <name>[2Fe-2S] cluster</name>
        <dbReference type="ChEBI" id="CHEBI:190135"/>
    </cofactor>
</comment>
<keyword evidence="5" id="KW-0249">Electron transport</keyword>
<keyword evidence="7" id="KW-0411">Iron-sulfur</keyword>
<dbReference type="PANTHER" id="PTHR43112">
    <property type="entry name" value="FERREDOXIN"/>
    <property type="match status" value="1"/>
</dbReference>
<keyword evidence="3" id="KW-0001">2Fe-2S</keyword>
<evidence type="ECO:0000256" key="5">
    <source>
        <dbReference type="ARBA" id="ARBA00022982"/>
    </source>
</evidence>
<evidence type="ECO:0000256" key="7">
    <source>
        <dbReference type="ARBA" id="ARBA00023014"/>
    </source>
</evidence>
<dbReference type="InterPro" id="IPR036010">
    <property type="entry name" value="2Fe-2S_ferredoxin-like_sf"/>
</dbReference>
<dbReference type="EMBL" id="JAXOJX010000125">
    <property type="protein sequence ID" value="MDZ5461558.1"/>
    <property type="molecule type" value="Genomic_DNA"/>
</dbReference>
<evidence type="ECO:0000313" key="10">
    <source>
        <dbReference type="EMBL" id="MDZ5461558.1"/>
    </source>
</evidence>
<organism evidence="10 11">
    <name type="scientific">Azohydromonas lata</name>
    <dbReference type="NCBI Taxonomy" id="45677"/>
    <lineage>
        <taxon>Bacteria</taxon>
        <taxon>Pseudomonadati</taxon>
        <taxon>Pseudomonadota</taxon>
        <taxon>Betaproteobacteria</taxon>
        <taxon>Burkholderiales</taxon>
        <taxon>Sphaerotilaceae</taxon>
        <taxon>Azohydromonas</taxon>
    </lineage>
</organism>
<dbReference type="Gene3D" id="3.10.20.30">
    <property type="match status" value="1"/>
</dbReference>
<dbReference type="CDD" id="cd00207">
    <property type="entry name" value="fer2"/>
    <property type="match status" value="1"/>
</dbReference>
<dbReference type="PROSITE" id="PS51085">
    <property type="entry name" value="2FE2S_FER_2"/>
    <property type="match status" value="1"/>
</dbReference>
<sequence>MSTQRSLRIEPLGRTVPVEEGRTLLEAALAQGIKLRSSCRNGTCRECLARIVEGSVRYRVEWPGLSPDEKAEGCTLPCVALPQTDVVLLQPRLEVPG</sequence>
<dbReference type="Pfam" id="PF00111">
    <property type="entry name" value="Fer2"/>
    <property type="match status" value="1"/>
</dbReference>
<dbReference type="RefSeq" id="WP_066342159.1">
    <property type="nucleotide sequence ID" value="NZ_JAXOJX010000125.1"/>
</dbReference>
<name>A0ABU5IRN1_9BURK</name>
<reference evidence="10 11" key="1">
    <citation type="submission" date="2023-11" db="EMBL/GenBank/DDBJ databases">
        <title>Draft genome of Azohydromonas lata strain H1 (DSM1123), a polyhydroxyalkanoate producer.</title>
        <authorList>
            <person name="Traversa D."/>
            <person name="D'Addabbo P."/>
            <person name="Pazzani C."/>
            <person name="Manzari C."/>
            <person name="Chiara M."/>
            <person name="Scrascia M."/>
        </authorList>
    </citation>
    <scope>NUCLEOTIDE SEQUENCE [LARGE SCALE GENOMIC DNA]</scope>
    <source>
        <strain evidence="10 11">H1</strain>
    </source>
</reference>
<dbReference type="InterPro" id="IPR012675">
    <property type="entry name" value="Beta-grasp_dom_sf"/>
</dbReference>
<evidence type="ECO:0000256" key="6">
    <source>
        <dbReference type="ARBA" id="ARBA00023004"/>
    </source>
</evidence>
<keyword evidence="4" id="KW-0479">Metal-binding</keyword>
<dbReference type="PANTHER" id="PTHR43112:SF3">
    <property type="entry name" value="FERREDOXIN-2, CHLOROPLASTIC"/>
    <property type="match status" value="1"/>
</dbReference>
<gene>
    <name evidence="10" type="ORF">SM757_33785</name>
</gene>
<dbReference type="Proteomes" id="UP001293718">
    <property type="component" value="Unassembled WGS sequence"/>
</dbReference>
<evidence type="ECO:0000256" key="1">
    <source>
        <dbReference type="ARBA" id="ARBA00007874"/>
    </source>
</evidence>
<keyword evidence="11" id="KW-1185">Reference proteome</keyword>
<feature type="domain" description="2Fe-2S ferredoxin-type" evidence="9">
    <location>
        <begin position="5"/>
        <end position="94"/>
    </location>
</feature>
<proteinExistence type="inferred from homology"/>
<evidence type="ECO:0000313" key="11">
    <source>
        <dbReference type="Proteomes" id="UP001293718"/>
    </source>
</evidence>
<dbReference type="InterPro" id="IPR001041">
    <property type="entry name" value="2Fe-2S_ferredoxin-type"/>
</dbReference>
<evidence type="ECO:0000256" key="4">
    <source>
        <dbReference type="ARBA" id="ARBA00022723"/>
    </source>
</evidence>